<comment type="catalytic activity">
    <reaction evidence="1">
        <text>L-aspartyl-tRNA(Asn) + L-glutamine + ATP + H2O = L-asparaginyl-tRNA(Asn) + L-glutamate + ADP + phosphate + 2 H(+)</text>
        <dbReference type="Rhea" id="RHEA:14513"/>
        <dbReference type="Rhea" id="RHEA-COMP:9674"/>
        <dbReference type="Rhea" id="RHEA-COMP:9677"/>
        <dbReference type="ChEBI" id="CHEBI:15377"/>
        <dbReference type="ChEBI" id="CHEBI:15378"/>
        <dbReference type="ChEBI" id="CHEBI:29985"/>
        <dbReference type="ChEBI" id="CHEBI:30616"/>
        <dbReference type="ChEBI" id="CHEBI:43474"/>
        <dbReference type="ChEBI" id="CHEBI:58359"/>
        <dbReference type="ChEBI" id="CHEBI:78515"/>
        <dbReference type="ChEBI" id="CHEBI:78516"/>
        <dbReference type="ChEBI" id="CHEBI:456216"/>
    </reaction>
</comment>
<reference evidence="4" key="1">
    <citation type="submission" date="2017-09" db="EMBL/GenBank/DDBJ databases">
        <title>Depth-based differentiation of microbial function through sediment-hosted aquifers and enrichment of novel symbionts in the deep terrestrial subsurface.</title>
        <authorList>
            <person name="Probst A.J."/>
            <person name="Ladd B."/>
            <person name="Jarett J.K."/>
            <person name="Geller-Mcgrath D.E."/>
            <person name="Sieber C.M.K."/>
            <person name="Emerson J.B."/>
            <person name="Anantharaman K."/>
            <person name="Thomas B.C."/>
            <person name="Malmstrom R."/>
            <person name="Stieglmeier M."/>
            <person name="Klingl A."/>
            <person name="Woyke T."/>
            <person name="Ryan C.M."/>
            <person name="Banfield J.F."/>
        </authorList>
    </citation>
    <scope>NUCLEOTIDE SEQUENCE [LARGE SCALE GENOMIC DNA]</scope>
</reference>
<keyword evidence="3" id="KW-0808">Transferase</keyword>
<dbReference type="HAMAP" id="MF_00122">
    <property type="entry name" value="GatC"/>
    <property type="match status" value="1"/>
</dbReference>
<dbReference type="InterPro" id="IPR036113">
    <property type="entry name" value="Asp/Glu-ADT_sf_sub_c"/>
</dbReference>
<proteinExistence type="inferred from homology"/>
<comment type="similarity">
    <text evidence="1">Belongs to the GatC family.</text>
</comment>
<evidence type="ECO:0000256" key="2">
    <source>
        <dbReference type="SAM" id="MobiDB-lite"/>
    </source>
</evidence>
<organism evidence="3 4">
    <name type="scientific">Candidatus Dojkabacteria bacterium CG_4_10_14_0_2_um_filter_Dojkabacteria_WS6_41_15</name>
    <dbReference type="NCBI Taxonomy" id="2014249"/>
    <lineage>
        <taxon>Bacteria</taxon>
        <taxon>Candidatus Dojkabacteria</taxon>
    </lineage>
</organism>
<dbReference type="EMBL" id="PFQB01000052">
    <property type="protein sequence ID" value="PJA14413.1"/>
    <property type="molecule type" value="Genomic_DNA"/>
</dbReference>
<dbReference type="SUPFAM" id="SSF141000">
    <property type="entry name" value="Glu-tRNAGln amidotransferase C subunit"/>
    <property type="match status" value="1"/>
</dbReference>
<dbReference type="Pfam" id="PF02686">
    <property type="entry name" value="GatC"/>
    <property type="match status" value="1"/>
</dbReference>
<keyword evidence="1" id="KW-0648">Protein biosynthesis</keyword>
<comment type="subunit">
    <text evidence="1">Heterotrimer of A, B and C subunits.</text>
</comment>
<dbReference type="GO" id="GO:0016740">
    <property type="term" value="F:transferase activity"/>
    <property type="evidence" value="ECO:0007669"/>
    <property type="project" value="UniProtKB-KW"/>
</dbReference>
<sequence>MKGTTLTPEEIRHIADLAMITLTDEEVAKYQQQLPAILEYVHKVNEIADESKGFTSHVDLSNVLREDEPEETLTQEEATQNRKGTAKNGYITVDSVITSGGDN</sequence>
<comment type="caution">
    <text evidence="3">The sequence shown here is derived from an EMBL/GenBank/DDBJ whole genome shotgun (WGS) entry which is preliminary data.</text>
</comment>
<dbReference type="InterPro" id="IPR003837">
    <property type="entry name" value="GatC"/>
</dbReference>
<dbReference type="GO" id="GO:0006450">
    <property type="term" value="P:regulation of translational fidelity"/>
    <property type="evidence" value="ECO:0007669"/>
    <property type="project" value="InterPro"/>
</dbReference>
<evidence type="ECO:0000313" key="4">
    <source>
        <dbReference type="Proteomes" id="UP000228952"/>
    </source>
</evidence>
<gene>
    <name evidence="1" type="primary">gatC</name>
    <name evidence="3" type="ORF">COX64_02030</name>
</gene>
<dbReference type="EC" id="6.3.5.-" evidence="1"/>
<evidence type="ECO:0000256" key="1">
    <source>
        <dbReference type="HAMAP-Rule" id="MF_00122"/>
    </source>
</evidence>
<dbReference type="Proteomes" id="UP000228952">
    <property type="component" value="Unassembled WGS sequence"/>
</dbReference>
<comment type="catalytic activity">
    <reaction evidence="1">
        <text>L-glutamyl-tRNA(Gln) + L-glutamine + ATP + H2O = L-glutaminyl-tRNA(Gln) + L-glutamate + ADP + phosphate + H(+)</text>
        <dbReference type="Rhea" id="RHEA:17521"/>
        <dbReference type="Rhea" id="RHEA-COMP:9681"/>
        <dbReference type="Rhea" id="RHEA-COMP:9684"/>
        <dbReference type="ChEBI" id="CHEBI:15377"/>
        <dbReference type="ChEBI" id="CHEBI:15378"/>
        <dbReference type="ChEBI" id="CHEBI:29985"/>
        <dbReference type="ChEBI" id="CHEBI:30616"/>
        <dbReference type="ChEBI" id="CHEBI:43474"/>
        <dbReference type="ChEBI" id="CHEBI:58359"/>
        <dbReference type="ChEBI" id="CHEBI:78520"/>
        <dbReference type="ChEBI" id="CHEBI:78521"/>
        <dbReference type="ChEBI" id="CHEBI:456216"/>
    </reaction>
</comment>
<keyword evidence="1" id="KW-0547">Nucleotide-binding</keyword>
<protein>
    <recommendedName>
        <fullName evidence="1">Aspartyl/glutamyl-tRNA(Asn/Gln) amidotransferase subunit C</fullName>
        <shortName evidence="1">Asp/Glu-ADT subunit C</shortName>
        <ecNumber evidence="1">6.3.5.-</ecNumber>
    </recommendedName>
</protein>
<dbReference type="GO" id="GO:0006412">
    <property type="term" value="P:translation"/>
    <property type="evidence" value="ECO:0007669"/>
    <property type="project" value="UniProtKB-UniRule"/>
</dbReference>
<dbReference type="GO" id="GO:0050566">
    <property type="term" value="F:asparaginyl-tRNA synthase (glutamine-hydrolyzing) activity"/>
    <property type="evidence" value="ECO:0007669"/>
    <property type="project" value="RHEA"/>
</dbReference>
<name>A0A2M7W2F9_9BACT</name>
<keyword evidence="1" id="KW-0436">Ligase</keyword>
<keyword evidence="1" id="KW-0067">ATP-binding</keyword>
<dbReference type="Gene3D" id="1.10.20.60">
    <property type="entry name" value="Glu-tRNAGln amidotransferase C subunit, N-terminal domain"/>
    <property type="match status" value="1"/>
</dbReference>
<feature type="region of interest" description="Disordered" evidence="2">
    <location>
        <begin position="67"/>
        <end position="87"/>
    </location>
</feature>
<dbReference type="GO" id="GO:0005524">
    <property type="term" value="F:ATP binding"/>
    <property type="evidence" value="ECO:0007669"/>
    <property type="project" value="UniProtKB-KW"/>
</dbReference>
<evidence type="ECO:0000313" key="3">
    <source>
        <dbReference type="EMBL" id="PJA14413.1"/>
    </source>
</evidence>
<dbReference type="AlphaFoldDB" id="A0A2M7W2F9"/>
<comment type="function">
    <text evidence="1">Allows the formation of correctly charged Asn-tRNA(Asn) or Gln-tRNA(Gln) through the transamidation of misacylated Asp-tRNA(Asn) or Glu-tRNA(Gln) in organisms which lack either or both of asparaginyl-tRNA or glutaminyl-tRNA synthetases. The reaction takes place in the presence of glutamine and ATP through an activated phospho-Asp-tRNA(Asn) or phospho-Glu-tRNA(Gln).</text>
</comment>
<dbReference type="NCBIfam" id="TIGR00135">
    <property type="entry name" value="gatC"/>
    <property type="match status" value="1"/>
</dbReference>
<accession>A0A2M7W2F9</accession>
<dbReference type="GO" id="GO:0050567">
    <property type="term" value="F:glutaminyl-tRNA synthase (glutamine-hydrolyzing) activity"/>
    <property type="evidence" value="ECO:0007669"/>
    <property type="project" value="UniProtKB-UniRule"/>
</dbReference>